<dbReference type="InterPro" id="IPR035940">
    <property type="entry name" value="CAP_sf"/>
</dbReference>
<gene>
    <name evidence="4" type="ORF">GJ699_32835</name>
</gene>
<dbReference type="PROSITE" id="PS51257">
    <property type="entry name" value="PROKAR_LIPOPROTEIN"/>
    <property type="match status" value="1"/>
</dbReference>
<feature type="chain" id="PRO_5026133751" evidence="2">
    <location>
        <begin position="22"/>
        <end position="309"/>
    </location>
</feature>
<name>A0A6I2L953_9BURK</name>
<accession>A0A6I2L953</accession>
<dbReference type="Pfam" id="PF00188">
    <property type="entry name" value="CAP"/>
    <property type="match status" value="1"/>
</dbReference>
<keyword evidence="5" id="KW-1185">Reference proteome</keyword>
<sequence>MEKWRSPVAALLAALLLAACGGGGGGTSTNSSVGTPAVTDPGAPASTGNTATDGYNWFNYRRTQLGLSTLTRNNLINTAAQGHSDYQRTNNVVTHEQTQGQPGFTGVSLLDRLRAAGYTLSGSYSAGEVISATSSTSGAYQAEELITAIYHRFVIFEPIFREIGTGAATTSGGYTYFTADFAVVNGYSGLGTGKFVGYPYDGQTGVPLNFYSDQESPDPVPNQNEVGYPISVHADGTSSVTVQSFSVAPRGGSALSTRLLSLAAGTSTTGSAAAIVPLAPLKSGTIYDVSFSGTVGGVAVSRSWSFTTK</sequence>
<protein>
    <submittedName>
        <fullName evidence="4">CAP domain-containing protein</fullName>
    </submittedName>
</protein>
<dbReference type="InterPro" id="IPR014044">
    <property type="entry name" value="CAP_dom"/>
</dbReference>
<feature type="signal peptide" evidence="2">
    <location>
        <begin position="1"/>
        <end position="21"/>
    </location>
</feature>
<dbReference type="AlphaFoldDB" id="A0A6I2L953"/>
<feature type="region of interest" description="Disordered" evidence="1">
    <location>
        <begin position="26"/>
        <end position="48"/>
    </location>
</feature>
<evidence type="ECO:0000256" key="1">
    <source>
        <dbReference type="SAM" id="MobiDB-lite"/>
    </source>
</evidence>
<keyword evidence="2" id="KW-0732">Signal</keyword>
<organism evidence="4 5">
    <name type="scientific">Duganella guangzhouensis</name>
    <dbReference type="NCBI Taxonomy" id="2666084"/>
    <lineage>
        <taxon>Bacteria</taxon>
        <taxon>Pseudomonadati</taxon>
        <taxon>Pseudomonadota</taxon>
        <taxon>Betaproteobacteria</taxon>
        <taxon>Burkholderiales</taxon>
        <taxon>Oxalobacteraceae</taxon>
        <taxon>Telluria group</taxon>
        <taxon>Duganella</taxon>
    </lineage>
</organism>
<evidence type="ECO:0000313" key="4">
    <source>
        <dbReference type="EMBL" id="MRW94761.1"/>
    </source>
</evidence>
<dbReference type="SUPFAM" id="SSF55797">
    <property type="entry name" value="PR-1-like"/>
    <property type="match status" value="1"/>
</dbReference>
<reference evidence="4 5" key="1">
    <citation type="submission" date="2019-11" db="EMBL/GenBank/DDBJ databases">
        <title>Novel species isolated from a subtropical stream in China.</title>
        <authorList>
            <person name="Lu H."/>
        </authorList>
    </citation>
    <scope>NUCLEOTIDE SEQUENCE [LARGE SCALE GENOMIC DNA]</scope>
    <source>
        <strain evidence="4 5">FT80W</strain>
    </source>
</reference>
<proteinExistence type="predicted"/>
<evidence type="ECO:0000313" key="5">
    <source>
        <dbReference type="Proteomes" id="UP000433309"/>
    </source>
</evidence>
<dbReference type="Gene3D" id="3.40.33.10">
    <property type="entry name" value="CAP"/>
    <property type="match status" value="1"/>
</dbReference>
<feature type="domain" description="SCP" evidence="3">
    <location>
        <begin position="58"/>
        <end position="181"/>
    </location>
</feature>
<dbReference type="EMBL" id="WKJK01000036">
    <property type="protein sequence ID" value="MRW94761.1"/>
    <property type="molecule type" value="Genomic_DNA"/>
</dbReference>
<comment type="caution">
    <text evidence="4">The sequence shown here is derived from an EMBL/GenBank/DDBJ whole genome shotgun (WGS) entry which is preliminary data.</text>
</comment>
<dbReference type="PANTHER" id="PTHR31157">
    <property type="entry name" value="SCP DOMAIN-CONTAINING PROTEIN"/>
    <property type="match status" value="1"/>
</dbReference>
<dbReference type="Proteomes" id="UP000433309">
    <property type="component" value="Unassembled WGS sequence"/>
</dbReference>
<dbReference type="CDD" id="cd05379">
    <property type="entry name" value="CAP_bacterial"/>
    <property type="match status" value="1"/>
</dbReference>
<evidence type="ECO:0000259" key="3">
    <source>
        <dbReference type="Pfam" id="PF00188"/>
    </source>
</evidence>
<dbReference type="PANTHER" id="PTHR31157:SF1">
    <property type="entry name" value="SCP DOMAIN-CONTAINING PROTEIN"/>
    <property type="match status" value="1"/>
</dbReference>
<evidence type="ECO:0000256" key="2">
    <source>
        <dbReference type="SAM" id="SignalP"/>
    </source>
</evidence>